<dbReference type="SMART" id="SM00225">
    <property type="entry name" value="BTB"/>
    <property type="match status" value="1"/>
</dbReference>
<dbReference type="SUPFAM" id="SSF117281">
    <property type="entry name" value="Kelch motif"/>
    <property type="match status" value="1"/>
</dbReference>
<name>A0AAD9K6S3_9ANNE</name>
<proteinExistence type="predicted"/>
<dbReference type="SMART" id="SM00875">
    <property type="entry name" value="BACK"/>
    <property type="match status" value="1"/>
</dbReference>
<dbReference type="InterPro" id="IPR000210">
    <property type="entry name" value="BTB/POZ_dom"/>
</dbReference>
<comment type="caution">
    <text evidence="4">The sequence shown here is derived from an EMBL/GenBank/DDBJ whole genome shotgun (WGS) entry which is preliminary data.</text>
</comment>
<reference evidence="4" key="1">
    <citation type="journal article" date="2023" name="Mol. Biol. Evol.">
        <title>Third-Generation Sequencing Reveals the Adaptive Role of the Epigenome in Three Deep-Sea Polychaetes.</title>
        <authorList>
            <person name="Perez M."/>
            <person name="Aroh O."/>
            <person name="Sun Y."/>
            <person name="Lan Y."/>
            <person name="Juniper S.K."/>
            <person name="Young C.R."/>
            <person name="Angers B."/>
            <person name="Qian P.Y."/>
        </authorList>
    </citation>
    <scope>NUCLEOTIDE SEQUENCE</scope>
    <source>
        <strain evidence="4">P08H-3</strain>
    </source>
</reference>
<protein>
    <recommendedName>
        <fullName evidence="3">BTB domain-containing protein</fullName>
    </recommendedName>
</protein>
<dbReference type="Gene3D" id="3.30.710.10">
    <property type="entry name" value="Potassium Channel Kv1.1, Chain A"/>
    <property type="match status" value="1"/>
</dbReference>
<dbReference type="Gene3D" id="1.25.40.420">
    <property type="match status" value="1"/>
</dbReference>
<dbReference type="FunFam" id="1.25.40.420:FF:000001">
    <property type="entry name" value="Kelch-like family member 12"/>
    <property type="match status" value="1"/>
</dbReference>
<evidence type="ECO:0000313" key="4">
    <source>
        <dbReference type="EMBL" id="KAK2165782.1"/>
    </source>
</evidence>
<accession>A0AAD9K6S3</accession>
<keyword evidence="2" id="KW-0677">Repeat</keyword>
<gene>
    <name evidence="4" type="ORF">LSH36_45g05016</name>
</gene>
<evidence type="ECO:0000256" key="1">
    <source>
        <dbReference type="ARBA" id="ARBA00022441"/>
    </source>
</evidence>
<dbReference type="PANTHER" id="PTHR45632">
    <property type="entry name" value="LD33804P"/>
    <property type="match status" value="1"/>
</dbReference>
<dbReference type="PANTHER" id="PTHR45632:SF17">
    <property type="entry name" value="KELCH-LIKE PROTEIN 31"/>
    <property type="match status" value="1"/>
</dbReference>
<evidence type="ECO:0000256" key="2">
    <source>
        <dbReference type="ARBA" id="ARBA00022737"/>
    </source>
</evidence>
<feature type="domain" description="BTB" evidence="3">
    <location>
        <begin position="31"/>
        <end position="99"/>
    </location>
</feature>
<dbReference type="AlphaFoldDB" id="A0AAD9K6S3"/>
<keyword evidence="5" id="KW-1185">Reference proteome</keyword>
<dbReference type="Pfam" id="PF00651">
    <property type="entry name" value="BTB"/>
    <property type="match status" value="1"/>
</dbReference>
<dbReference type="InterPro" id="IPR011705">
    <property type="entry name" value="BACK"/>
</dbReference>
<sequence>MNLTGEYTIGGSDSKGILGALDDQRSGVQFCDVTLFVEDEKFPAHRCVLAAASPYFNSMFEEYHFKESRKAEVELKSVSKQAIQVILDMIYSGTLKLKVENMHEVLGAGDIFLMNEVKFSCGEFMLMVLNSEIAPNEALKIRRSAALYSLTDLEHEADRVITLSFAEVAQSAAFCDLNYQELFSFLQSDYIQEGNEFVFWESAIVWIRHDEENRAHLLDSLMECVRFPLITPEILLNTVSKDSLMTKTDRCKELIEEAMKYQLLSHFQSSLQSSRTKPRSTVRNTVIYCLSGCSFKCYIPSYNKWYSLASPPGKMGKSQLSHEAVEGGKHSHQCYLVTVGGLVYACTQATRSEEVGSCQVIRMQQYSLTGNKWKECALPTKVSIPTFLIECNNELFACSRNAVERYILEKDNWEVVSISRLSPCQFAVSDDNKILLFTLEEGICQEMCMDRPNMVTTRQVMTPNRFISEVISATKLASHDVFLSLRTLSGISRKIFNVKSNLWRDAGIFYGSSSIQPRPGQHFPHWMNPLEPWITLCDRNSNELYIAATRSTMCDIPSSKRNQSKEAPAHGEPLKDGVLPFFKLDIVKRTWTRLAALPEYMDQPGLSMCISDGQSSMGSAVVMKWVN</sequence>
<dbReference type="SUPFAM" id="SSF54695">
    <property type="entry name" value="POZ domain"/>
    <property type="match status" value="1"/>
</dbReference>
<evidence type="ECO:0000259" key="3">
    <source>
        <dbReference type="PROSITE" id="PS50097"/>
    </source>
</evidence>
<evidence type="ECO:0000313" key="5">
    <source>
        <dbReference type="Proteomes" id="UP001208570"/>
    </source>
</evidence>
<dbReference type="PROSITE" id="PS50097">
    <property type="entry name" value="BTB"/>
    <property type="match status" value="1"/>
</dbReference>
<keyword evidence="1" id="KW-0880">Kelch repeat</keyword>
<dbReference type="CDD" id="cd18186">
    <property type="entry name" value="BTB_POZ_ZBTB_KLHL-like"/>
    <property type="match status" value="1"/>
</dbReference>
<dbReference type="InterPro" id="IPR015915">
    <property type="entry name" value="Kelch-typ_b-propeller"/>
</dbReference>
<dbReference type="EMBL" id="JAODUP010000045">
    <property type="protein sequence ID" value="KAK2165782.1"/>
    <property type="molecule type" value="Genomic_DNA"/>
</dbReference>
<dbReference type="Pfam" id="PF07707">
    <property type="entry name" value="BACK"/>
    <property type="match status" value="1"/>
</dbReference>
<organism evidence="4 5">
    <name type="scientific">Paralvinella palmiformis</name>
    <dbReference type="NCBI Taxonomy" id="53620"/>
    <lineage>
        <taxon>Eukaryota</taxon>
        <taxon>Metazoa</taxon>
        <taxon>Spiralia</taxon>
        <taxon>Lophotrochozoa</taxon>
        <taxon>Annelida</taxon>
        <taxon>Polychaeta</taxon>
        <taxon>Sedentaria</taxon>
        <taxon>Canalipalpata</taxon>
        <taxon>Terebellida</taxon>
        <taxon>Terebelliformia</taxon>
        <taxon>Alvinellidae</taxon>
        <taxon>Paralvinella</taxon>
    </lineage>
</organism>
<dbReference type="InterPro" id="IPR011333">
    <property type="entry name" value="SKP1/BTB/POZ_sf"/>
</dbReference>
<dbReference type="Proteomes" id="UP001208570">
    <property type="component" value="Unassembled WGS sequence"/>
</dbReference>